<dbReference type="InterPro" id="IPR016024">
    <property type="entry name" value="ARM-type_fold"/>
</dbReference>
<evidence type="ECO:0000256" key="1">
    <source>
        <dbReference type="ARBA" id="ARBA00005567"/>
    </source>
</evidence>
<feature type="repeat" description="ARM" evidence="4">
    <location>
        <begin position="116"/>
        <end position="158"/>
    </location>
</feature>
<sequence length="387" mass="42990">MVGRVDLTPDPDRVQVRSFSVRIVASSDQNNSGLKQLKSRNDSGGDGLGEDDDDDEWEGVECTELDDAFSDATAFVAAVAADRLSQKVPNEVQLQLYGLYKIATEGPYQYTIVQRGDVPPLIEMLTSSDVQLKEMSAFALGRLAQDTHNQAGIILNGGITPLLNLLDSKSGPLQHNSAFSLYGLADNEVEGIVSLSYQDWSCSETPGRRVHFSGLELLLDLLESKSFKQQQAGSEAMYKLATKGISLSSVVLPRYHQPLRFDKKNREYDIVVESSISGKKDPEMWISMDGVVLVHVKNLQWKFRGNQTILVDKQPVQVMWDVHDWLFSNLGTGHGVFIFKLVMAESESDKEGSGYRGDNDSESKYYSTLGVDTTSEFNLFLIAWKIE</sequence>
<evidence type="ECO:0000256" key="4">
    <source>
        <dbReference type="PROSITE-ProRule" id="PRU00259"/>
    </source>
</evidence>
<keyword evidence="8" id="KW-1185">Reference proteome</keyword>
<evidence type="ECO:0000256" key="5">
    <source>
        <dbReference type="SAM" id="MobiDB-lite"/>
    </source>
</evidence>
<evidence type="ECO:0000313" key="7">
    <source>
        <dbReference type="EMBL" id="KAE8696753.1"/>
    </source>
</evidence>
<dbReference type="InterPro" id="IPR000582">
    <property type="entry name" value="Acyl-CoA-binding_protein"/>
</dbReference>
<dbReference type="Proteomes" id="UP000436088">
    <property type="component" value="Unassembled WGS sequence"/>
</dbReference>
<dbReference type="AlphaFoldDB" id="A0A6A2ZYG7"/>
<dbReference type="GO" id="GO:0000062">
    <property type="term" value="F:fatty-acyl-CoA binding"/>
    <property type="evidence" value="ECO:0007669"/>
    <property type="project" value="InterPro"/>
</dbReference>
<proteinExistence type="inferred from homology"/>
<evidence type="ECO:0000313" key="8">
    <source>
        <dbReference type="Proteomes" id="UP000436088"/>
    </source>
</evidence>
<keyword evidence="3" id="KW-0446">Lipid-binding</keyword>
<dbReference type="EMBL" id="VEPZ02001060">
    <property type="protein sequence ID" value="KAE8696753.1"/>
    <property type="molecule type" value="Genomic_DNA"/>
</dbReference>
<dbReference type="Gene3D" id="1.25.10.10">
    <property type="entry name" value="Leucine-rich Repeat Variant"/>
    <property type="match status" value="1"/>
</dbReference>
<dbReference type="PANTHER" id="PTHR46710:SF11">
    <property type="entry name" value="ARMADILLO BTB ARABIDOPSIS PROTEIN 1"/>
    <property type="match status" value="1"/>
</dbReference>
<organism evidence="7 8">
    <name type="scientific">Hibiscus syriacus</name>
    <name type="common">Rose of Sharon</name>
    <dbReference type="NCBI Taxonomy" id="106335"/>
    <lineage>
        <taxon>Eukaryota</taxon>
        <taxon>Viridiplantae</taxon>
        <taxon>Streptophyta</taxon>
        <taxon>Embryophyta</taxon>
        <taxon>Tracheophyta</taxon>
        <taxon>Spermatophyta</taxon>
        <taxon>Magnoliopsida</taxon>
        <taxon>eudicotyledons</taxon>
        <taxon>Gunneridae</taxon>
        <taxon>Pentapetalae</taxon>
        <taxon>rosids</taxon>
        <taxon>malvids</taxon>
        <taxon>Malvales</taxon>
        <taxon>Malvaceae</taxon>
        <taxon>Malvoideae</taxon>
        <taxon>Hibiscus</taxon>
    </lineage>
</organism>
<protein>
    <submittedName>
        <fullName evidence="7">DDB1-and CUL4-associated factor 8-like</fullName>
    </submittedName>
</protein>
<accession>A0A6A2ZYG7</accession>
<dbReference type="InterPro" id="IPR044282">
    <property type="entry name" value="ABAP1/ARIA"/>
</dbReference>
<dbReference type="InterPro" id="IPR011989">
    <property type="entry name" value="ARM-like"/>
</dbReference>
<dbReference type="PROSITE" id="PS50176">
    <property type="entry name" value="ARM_REPEAT"/>
    <property type="match status" value="1"/>
</dbReference>
<name>A0A6A2ZYG7_HIBSY</name>
<dbReference type="PANTHER" id="PTHR46710">
    <property type="entry name" value="ARM REPEAT PROTEIN INTERACTING WITH ABF2"/>
    <property type="match status" value="1"/>
</dbReference>
<evidence type="ECO:0000256" key="2">
    <source>
        <dbReference type="ARBA" id="ARBA00022737"/>
    </source>
</evidence>
<dbReference type="Pfam" id="PF00887">
    <property type="entry name" value="ACBP"/>
    <property type="match status" value="1"/>
</dbReference>
<feature type="domain" description="ACB" evidence="6">
    <location>
        <begin position="67"/>
        <end position="109"/>
    </location>
</feature>
<evidence type="ECO:0000259" key="6">
    <source>
        <dbReference type="Pfam" id="PF00887"/>
    </source>
</evidence>
<dbReference type="InterPro" id="IPR000225">
    <property type="entry name" value="Armadillo"/>
</dbReference>
<evidence type="ECO:0000256" key="3">
    <source>
        <dbReference type="ARBA" id="ARBA00023121"/>
    </source>
</evidence>
<reference evidence="7" key="1">
    <citation type="submission" date="2019-09" db="EMBL/GenBank/DDBJ databases">
        <title>Draft genome information of white flower Hibiscus syriacus.</title>
        <authorList>
            <person name="Kim Y.-M."/>
        </authorList>
    </citation>
    <scope>NUCLEOTIDE SEQUENCE [LARGE SCALE GENOMIC DNA]</scope>
    <source>
        <strain evidence="7">YM2019G1</strain>
    </source>
</reference>
<dbReference type="InterPro" id="IPR035984">
    <property type="entry name" value="Acyl-CoA-binding_sf"/>
</dbReference>
<feature type="region of interest" description="Disordered" evidence="5">
    <location>
        <begin position="28"/>
        <end position="56"/>
    </location>
</feature>
<comment type="similarity">
    <text evidence="1">Belongs to the ACBP family.</text>
</comment>
<gene>
    <name evidence="7" type="ORF">F3Y22_tig00110647pilonHSYRG00162</name>
</gene>
<dbReference type="SUPFAM" id="SSF47027">
    <property type="entry name" value="Acyl-CoA binding protein"/>
    <property type="match status" value="1"/>
</dbReference>
<keyword evidence="2" id="KW-0677">Repeat</keyword>
<comment type="caution">
    <text evidence="7">The sequence shown here is derived from an EMBL/GenBank/DDBJ whole genome shotgun (WGS) entry which is preliminary data.</text>
</comment>
<dbReference type="InterPro" id="IPR008586">
    <property type="entry name" value="DUF868_pln"/>
</dbReference>
<dbReference type="SUPFAM" id="SSF48371">
    <property type="entry name" value="ARM repeat"/>
    <property type="match status" value="1"/>
</dbReference>
<dbReference type="Pfam" id="PF05910">
    <property type="entry name" value="DUF868"/>
    <property type="match status" value="1"/>
</dbReference>